<organism evidence="8 9">
    <name type="scientific">Zasmidium cellare</name>
    <name type="common">Wine cellar mold</name>
    <name type="synonym">Racodium cellare</name>
    <dbReference type="NCBI Taxonomy" id="395010"/>
    <lineage>
        <taxon>Eukaryota</taxon>
        <taxon>Fungi</taxon>
        <taxon>Dikarya</taxon>
        <taxon>Ascomycota</taxon>
        <taxon>Pezizomycotina</taxon>
        <taxon>Dothideomycetes</taxon>
        <taxon>Dothideomycetidae</taxon>
        <taxon>Mycosphaerellales</taxon>
        <taxon>Mycosphaerellaceae</taxon>
        <taxon>Zasmidium</taxon>
    </lineage>
</organism>
<dbReference type="SUPFAM" id="SSF48264">
    <property type="entry name" value="Cytochrome P450"/>
    <property type="match status" value="1"/>
</dbReference>
<dbReference type="InterPro" id="IPR001128">
    <property type="entry name" value="Cyt_P450"/>
</dbReference>
<evidence type="ECO:0000256" key="4">
    <source>
        <dbReference type="ARBA" id="ARBA00023002"/>
    </source>
</evidence>
<proteinExistence type="inferred from homology"/>
<keyword evidence="3 7" id="KW-0479">Metal-binding</keyword>
<evidence type="ECO:0000256" key="6">
    <source>
        <dbReference type="ARBA" id="ARBA00023033"/>
    </source>
</evidence>
<dbReference type="EMBL" id="JAXOVC010000008">
    <property type="protein sequence ID" value="KAK4498052.1"/>
    <property type="molecule type" value="Genomic_DNA"/>
</dbReference>
<evidence type="ECO:0000256" key="5">
    <source>
        <dbReference type="ARBA" id="ARBA00023004"/>
    </source>
</evidence>
<comment type="similarity">
    <text evidence="2 7">Belongs to the cytochrome P450 family.</text>
</comment>
<keyword evidence="9" id="KW-1185">Reference proteome</keyword>
<dbReference type="InterPro" id="IPR036396">
    <property type="entry name" value="Cyt_P450_sf"/>
</dbReference>
<accession>A0ABR0E9E2</accession>
<dbReference type="Proteomes" id="UP001305779">
    <property type="component" value="Unassembled WGS sequence"/>
</dbReference>
<dbReference type="PRINTS" id="PR00385">
    <property type="entry name" value="P450"/>
</dbReference>
<name>A0ABR0E9E2_ZASCE</name>
<keyword evidence="6 7" id="KW-0503">Monooxygenase</keyword>
<dbReference type="PANTHER" id="PTHR24305">
    <property type="entry name" value="CYTOCHROME P450"/>
    <property type="match status" value="1"/>
</dbReference>
<keyword evidence="7" id="KW-0349">Heme</keyword>
<evidence type="ECO:0000256" key="3">
    <source>
        <dbReference type="ARBA" id="ARBA00022723"/>
    </source>
</evidence>
<dbReference type="InterPro" id="IPR017972">
    <property type="entry name" value="Cyt_P450_CS"/>
</dbReference>
<evidence type="ECO:0000256" key="2">
    <source>
        <dbReference type="ARBA" id="ARBA00010617"/>
    </source>
</evidence>
<dbReference type="CDD" id="cd11062">
    <property type="entry name" value="CYP58-like"/>
    <property type="match status" value="1"/>
</dbReference>
<dbReference type="Gene3D" id="1.10.630.10">
    <property type="entry name" value="Cytochrome P450"/>
    <property type="match status" value="1"/>
</dbReference>
<dbReference type="PRINTS" id="PR00463">
    <property type="entry name" value="EP450I"/>
</dbReference>
<evidence type="ECO:0000313" key="9">
    <source>
        <dbReference type="Proteomes" id="UP001305779"/>
    </source>
</evidence>
<comment type="caution">
    <text evidence="8">The sequence shown here is derived from an EMBL/GenBank/DDBJ whole genome shotgun (WGS) entry which is preliminary data.</text>
</comment>
<sequence length="498" mass="56368">MQFHVVSDVEDNVSLHRLCGAAIPLTTWYAAYHDLIRGGQLIFVLEDLHRQYGPVVRIQPDLVHVADPRFIDKLYSQSPKQRRERFYTVLRPLFAPGSMLATQDHDLHQKRRAALNQYFSRANVRRLEDDINTTLKNLLRRFDGWAAAGEPAALMWPFKAATKDVIQNYVFGGGDQYLDMEDCNEAFFSACGPTLLTPLGIHVHWLVALMNKLPPKMMLAMVPRIVTFAEFVMGLGDQIDKIRESTDVPEKTNVFHEILRNESLPASEKTTTRLREEAMVITVAGSDTTAYTLGAIVYELLLDRSKLNRLKTELATVMTSELPPAAKLESLTYLNAIIQEALRLYPGAVHRQDRCAPDEDLIYHNPETDTTIKIPAGTGVGMAAPIVNRDRSIFGEDADEFNPDRWIDNPGMRKYLLSFSKGTRQCLGINLAYQELQTFTAGIFHKYDLYDPAKGENGQSGPTMELYKTTRRDVAMHREFVTPALPEDSKGLRVLIRR</sequence>
<evidence type="ECO:0008006" key="10">
    <source>
        <dbReference type="Google" id="ProtNLM"/>
    </source>
</evidence>
<comment type="cofactor">
    <cofactor evidence="1">
        <name>heme</name>
        <dbReference type="ChEBI" id="CHEBI:30413"/>
    </cofactor>
</comment>
<evidence type="ECO:0000256" key="7">
    <source>
        <dbReference type="RuleBase" id="RU000461"/>
    </source>
</evidence>
<gene>
    <name evidence="8" type="ORF">PRZ48_010708</name>
</gene>
<dbReference type="PANTHER" id="PTHR24305:SF157">
    <property type="entry name" value="N-ACETYLTRYPTOPHAN 6-HYDROXYLASE IVOC-RELATED"/>
    <property type="match status" value="1"/>
</dbReference>
<protein>
    <recommendedName>
        <fullName evidence="10">Cytochrome P450</fullName>
    </recommendedName>
</protein>
<dbReference type="InterPro" id="IPR002401">
    <property type="entry name" value="Cyt_P450_E_grp-I"/>
</dbReference>
<dbReference type="PROSITE" id="PS00086">
    <property type="entry name" value="CYTOCHROME_P450"/>
    <property type="match status" value="1"/>
</dbReference>
<reference evidence="8 9" key="1">
    <citation type="journal article" date="2023" name="G3 (Bethesda)">
        <title>A chromosome-level genome assembly of Zasmidium syzygii isolated from banana leaves.</title>
        <authorList>
            <person name="van Westerhoven A.C."/>
            <person name="Mehrabi R."/>
            <person name="Talebi R."/>
            <person name="Steentjes M.B.F."/>
            <person name="Corcolon B."/>
            <person name="Chong P.A."/>
            <person name="Kema G.H.J."/>
            <person name="Seidl M.F."/>
        </authorList>
    </citation>
    <scope>NUCLEOTIDE SEQUENCE [LARGE SCALE GENOMIC DNA]</scope>
    <source>
        <strain evidence="8 9">P124</strain>
    </source>
</reference>
<dbReference type="Pfam" id="PF00067">
    <property type="entry name" value="p450"/>
    <property type="match status" value="1"/>
</dbReference>
<evidence type="ECO:0000313" key="8">
    <source>
        <dbReference type="EMBL" id="KAK4498052.1"/>
    </source>
</evidence>
<keyword evidence="4 7" id="KW-0560">Oxidoreductase</keyword>
<evidence type="ECO:0000256" key="1">
    <source>
        <dbReference type="ARBA" id="ARBA00001971"/>
    </source>
</evidence>
<dbReference type="InterPro" id="IPR050121">
    <property type="entry name" value="Cytochrome_P450_monoxygenase"/>
</dbReference>
<keyword evidence="5 7" id="KW-0408">Iron</keyword>